<keyword evidence="4 13" id="KW-0813">Transport</keyword>
<evidence type="ECO:0000256" key="13">
    <source>
        <dbReference type="RuleBase" id="RU368118"/>
    </source>
</evidence>
<keyword evidence="7 13" id="KW-0999">Mitochondrion inner membrane</keyword>
<keyword evidence="8 13" id="KW-0249">Electron transport</keyword>
<dbReference type="SUPFAM" id="SSF81508">
    <property type="entry name" value="Ubiquinone-binding protein QP-C of cytochrome bc1 complex (Ubiquinol-cytochrome c reductase)"/>
    <property type="match status" value="1"/>
</dbReference>
<dbReference type="InterPro" id="IPR004205">
    <property type="entry name" value="Cyt_bc1_su8"/>
</dbReference>
<comment type="subcellular location">
    <subcellularLocation>
        <location evidence="1 13">Mitochondrion inner membrane</location>
        <topology evidence="1 13">Single-pass membrane protein</topology>
    </subcellularLocation>
</comment>
<feature type="transmembrane region" description="Helical" evidence="13">
    <location>
        <begin position="44"/>
        <end position="61"/>
    </location>
</feature>
<evidence type="ECO:0000256" key="3">
    <source>
        <dbReference type="ARBA" id="ARBA00016324"/>
    </source>
</evidence>
<keyword evidence="6 13" id="KW-0812">Transmembrane</keyword>
<comment type="subunit">
    <text evidence="12 13">Component of the ubiquinol-cytochrome c oxidoreductase (cytochrome b-c1 complex, complex III, CIII), a multisubunit enzyme composed of 11 subunits. The complex is composed of 3 respiratory subunits cytochrome b, cytochrome c1 and Rieske protein UQCRFS1, 2 core protein subunits UQCRC1/QCR1 and UQCRC2/QCR2, and 6 low-molecular weight protein subunits UQCRH/QCR6, UQCRB/QCR7, UQCRQ/QCR8, UQCR10/QCR9, UQCR11/QCR10 and subunit 9, the cleavage product of Rieske protein UQCRFS1. The complex exists as an obligatory dimer and forms supercomplexes (SCs) in the inner mitochondrial membrane with NADH-ubiquinone oxidoreductase (complex I, CI) and cytochrome c oxidase (complex IV, CIV), resulting in different assemblies (supercomplex SCI(1)III(2)IV(1) and megacomplex MCI(2)III(2)IV(2)). Interacts with UQCC6.</text>
</comment>
<dbReference type="GO" id="GO:0005743">
    <property type="term" value="C:mitochondrial inner membrane"/>
    <property type="evidence" value="ECO:0007669"/>
    <property type="project" value="UniProtKB-SubCell"/>
</dbReference>
<dbReference type="PANTHER" id="PTHR12119">
    <property type="entry name" value="UBIQUINOL-CYTOCHROME C REDUCTASE COMPLEX UBIQUINONE-BINDING PROTEIN QP-C"/>
    <property type="match status" value="1"/>
</dbReference>
<dbReference type="GO" id="GO:0006122">
    <property type="term" value="P:mitochondrial electron transport, ubiquinol to cytochrome c"/>
    <property type="evidence" value="ECO:0007669"/>
    <property type="project" value="UniProtKB-UniRule"/>
</dbReference>
<dbReference type="Proteomes" id="UP000286415">
    <property type="component" value="Unassembled WGS sequence"/>
</dbReference>
<keyword evidence="15" id="KW-1185">Reference proteome</keyword>
<dbReference type="OrthoDB" id="6683853at2759"/>
<dbReference type="Pfam" id="PF02939">
    <property type="entry name" value="UcrQ"/>
    <property type="match status" value="1"/>
</dbReference>
<keyword evidence="10 13" id="KW-0496">Mitochondrion</keyword>
<evidence type="ECO:0000256" key="1">
    <source>
        <dbReference type="ARBA" id="ARBA00004434"/>
    </source>
</evidence>
<evidence type="ECO:0000313" key="14">
    <source>
        <dbReference type="EMBL" id="KAG5451867.1"/>
    </source>
</evidence>
<dbReference type="FunCoup" id="A0A419PCS6">
    <property type="interactions" value="291"/>
</dbReference>
<sequence length="77" mass="9191">MKIGNLHYRRGIITYSLSPYEQNAFAGFLKHGFPNLMRRFREKVWIVAPPFIASYLVIEWADRENKRMHRKGAQTEH</sequence>
<comment type="caution">
    <text evidence="14">The sequence shown here is derived from an EMBL/GenBank/DDBJ whole genome shotgun (WGS) entry which is preliminary data.</text>
</comment>
<gene>
    <name evidence="14" type="ORF">CSKR_111243</name>
</gene>
<evidence type="ECO:0000256" key="12">
    <source>
        <dbReference type="ARBA" id="ARBA00047105"/>
    </source>
</evidence>
<reference evidence="14 15" key="2">
    <citation type="journal article" date="2021" name="Genomics">
        <title>High-quality reference genome for Clonorchis sinensis.</title>
        <authorList>
            <person name="Young N.D."/>
            <person name="Stroehlein A.J."/>
            <person name="Kinkar L."/>
            <person name="Wang T."/>
            <person name="Sohn W.M."/>
            <person name="Chang B.C.H."/>
            <person name="Kaur P."/>
            <person name="Weisz D."/>
            <person name="Dudchenko O."/>
            <person name="Aiden E.L."/>
            <person name="Korhonen P.K."/>
            <person name="Gasser R.B."/>
        </authorList>
    </citation>
    <scope>NUCLEOTIDE SEQUENCE [LARGE SCALE GENOMIC DNA]</scope>
    <source>
        <strain evidence="14">Cs-k2</strain>
    </source>
</reference>
<evidence type="ECO:0000256" key="4">
    <source>
        <dbReference type="ARBA" id="ARBA00022448"/>
    </source>
</evidence>
<organism evidence="14 15">
    <name type="scientific">Clonorchis sinensis</name>
    <name type="common">Chinese liver fluke</name>
    <dbReference type="NCBI Taxonomy" id="79923"/>
    <lineage>
        <taxon>Eukaryota</taxon>
        <taxon>Metazoa</taxon>
        <taxon>Spiralia</taxon>
        <taxon>Lophotrochozoa</taxon>
        <taxon>Platyhelminthes</taxon>
        <taxon>Trematoda</taxon>
        <taxon>Digenea</taxon>
        <taxon>Opisthorchiida</taxon>
        <taxon>Opisthorchiata</taxon>
        <taxon>Opisthorchiidae</taxon>
        <taxon>Clonorchis</taxon>
    </lineage>
</organism>
<dbReference type="PANTHER" id="PTHR12119:SF2">
    <property type="entry name" value="CYTOCHROME B-C1 COMPLEX SUBUNIT 8"/>
    <property type="match status" value="1"/>
</dbReference>
<dbReference type="InterPro" id="IPR036642">
    <property type="entry name" value="Cyt_bc1_su8_sf"/>
</dbReference>
<dbReference type="EMBL" id="NIRI02000042">
    <property type="protein sequence ID" value="KAG5451867.1"/>
    <property type="molecule type" value="Genomic_DNA"/>
</dbReference>
<dbReference type="Gene3D" id="1.20.5.210">
    <property type="entry name" value="Cytochrome b-c1 complex subunit 8"/>
    <property type="match status" value="1"/>
</dbReference>
<evidence type="ECO:0000256" key="7">
    <source>
        <dbReference type="ARBA" id="ARBA00022792"/>
    </source>
</evidence>
<dbReference type="STRING" id="79923.A0A419PCS6"/>
<comment type="function">
    <text evidence="13">Component of the ubiquinol-cytochrome c oxidoreductase, a multisubunit transmembrane complex that is part of the mitochondrial electron transport chain which drives oxidative phosphorylation. The complex plays an important role in the uptake of multiple carbon sources present in different host niches.</text>
</comment>
<evidence type="ECO:0000256" key="6">
    <source>
        <dbReference type="ARBA" id="ARBA00022692"/>
    </source>
</evidence>
<evidence type="ECO:0000256" key="2">
    <source>
        <dbReference type="ARBA" id="ARBA00007668"/>
    </source>
</evidence>
<name>A0A419PCS6_CLOSI</name>
<evidence type="ECO:0000256" key="11">
    <source>
        <dbReference type="ARBA" id="ARBA00023136"/>
    </source>
</evidence>
<evidence type="ECO:0000256" key="8">
    <source>
        <dbReference type="ARBA" id="ARBA00022982"/>
    </source>
</evidence>
<accession>A0A419PCS6</accession>
<evidence type="ECO:0000256" key="10">
    <source>
        <dbReference type="ARBA" id="ARBA00023128"/>
    </source>
</evidence>
<proteinExistence type="inferred from homology"/>
<keyword evidence="5 13" id="KW-0679">Respiratory chain</keyword>
<dbReference type="InParanoid" id="A0A419PCS6"/>
<evidence type="ECO:0000256" key="5">
    <source>
        <dbReference type="ARBA" id="ARBA00022660"/>
    </source>
</evidence>
<dbReference type="GO" id="GO:0045275">
    <property type="term" value="C:respiratory chain complex III"/>
    <property type="evidence" value="ECO:0007669"/>
    <property type="project" value="UniProtKB-UniRule"/>
</dbReference>
<dbReference type="AlphaFoldDB" id="A0A419PCS6"/>
<dbReference type="FunFam" id="1.20.5.210:FF:000001">
    <property type="entry name" value="Cytochrome b-c1 complex subunit 8"/>
    <property type="match status" value="1"/>
</dbReference>
<protein>
    <recommendedName>
        <fullName evidence="3 13">Cytochrome b-c1 complex subunit 8</fullName>
    </recommendedName>
    <alternativeName>
        <fullName evidence="13">Complex III subunit 8</fullName>
    </alternativeName>
</protein>
<evidence type="ECO:0000256" key="9">
    <source>
        <dbReference type="ARBA" id="ARBA00022989"/>
    </source>
</evidence>
<keyword evidence="11 13" id="KW-0472">Membrane</keyword>
<evidence type="ECO:0000313" key="15">
    <source>
        <dbReference type="Proteomes" id="UP000286415"/>
    </source>
</evidence>
<comment type="similarity">
    <text evidence="2 13">Belongs to the UQCRQ/QCR8 family.</text>
</comment>
<keyword evidence="9 13" id="KW-1133">Transmembrane helix</keyword>
<reference evidence="14 15" key="1">
    <citation type="journal article" date="2018" name="Biotechnol. Adv.">
        <title>Improved genomic resources and new bioinformatic workflow for the carcinogenic parasite Clonorchis sinensis: Biotechnological implications.</title>
        <authorList>
            <person name="Wang D."/>
            <person name="Korhonen P.K."/>
            <person name="Gasser R.B."/>
            <person name="Young N.D."/>
        </authorList>
    </citation>
    <scope>NUCLEOTIDE SEQUENCE [LARGE SCALE GENOMIC DNA]</scope>
    <source>
        <strain evidence="14">Cs-k2</strain>
    </source>
</reference>